<accession>A0ABY4S1U6</accession>
<comment type="catalytic activity">
    <reaction evidence="7">
        <text>dTDP-beta-L-rhamnose + L-arginyl-[protein] = N(omega)-(alpha-L-rhamnosyl)-L-arginyl-[protein] + dTDP + H(+)</text>
        <dbReference type="Rhea" id="RHEA:66692"/>
        <dbReference type="Rhea" id="RHEA-COMP:10532"/>
        <dbReference type="Rhea" id="RHEA-COMP:17096"/>
        <dbReference type="ChEBI" id="CHEBI:15378"/>
        <dbReference type="ChEBI" id="CHEBI:29965"/>
        <dbReference type="ChEBI" id="CHEBI:57510"/>
        <dbReference type="ChEBI" id="CHEBI:58369"/>
        <dbReference type="ChEBI" id="CHEBI:167445"/>
    </reaction>
    <physiologicalReaction direction="left-to-right" evidence="7">
        <dbReference type="Rhea" id="RHEA:66693"/>
    </physiologicalReaction>
</comment>
<evidence type="ECO:0000256" key="7">
    <source>
        <dbReference type="ARBA" id="ARBA00048472"/>
    </source>
</evidence>
<evidence type="ECO:0000313" key="8">
    <source>
        <dbReference type="EMBL" id="URI07411.1"/>
    </source>
</evidence>
<evidence type="ECO:0000256" key="2">
    <source>
        <dbReference type="ARBA" id="ARBA00022679"/>
    </source>
</evidence>
<evidence type="ECO:0000256" key="6">
    <source>
        <dbReference type="ARBA" id="ARBA00030025"/>
    </source>
</evidence>
<comment type="function">
    <text evidence="3">Protein-arginine rhamnosyltransferase that catalyzes the transfer of a single rhamnose to elongation factor P (EF-P) on 'Lys-32', a modification required for EF-P-dependent rescue of polyproline stalled ribosomes.</text>
</comment>
<evidence type="ECO:0000256" key="3">
    <source>
        <dbReference type="ARBA" id="ARBA00024303"/>
    </source>
</evidence>
<evidence type="ECO:0000256" key="1">
    <source>
        <dbReference type="ARBA" id="ARBA00022676"/>
    </source>
</evidence>
<organism evidence="8 9">
    <name type="scientific">Aquincola tertiaricarbonis</name>
    <dbReference type="NCBI Taxonomy" id="391953"/>
    <lineage>
        <taxon>Bacteria</taxon>
        <taxon>Pseudomonadati</taxon>
        <taxon>Pseudomonadota</taxon>
        <taxon>Betaproteobacteria</taxon>
        <taxon>Burkholderiales</taxon>
        <taxon>Sphaerotilaceae</taxon>
        <taxon>Aquincola</taxon>
    </lineage>
</organism>
<gene>
    <name evidence="8" type="primary">earP</name>
    <name evidence="8" type="ORF">MW290_01975</name>
</gene>
<comment type="similarity">
    <text evidence="4">Belongs to the glycosyltransferase 104 family.</text>
</comment>
<evidence type="ECO:0000256" key="5">
    <source>
        <dbReference type="ARBA" id="ARBA00024416"/>
    </source>
</evidence>
<keyword evidence="9" id="KW-1185">Reference proteome</keyword>
<keyword evidence="8" id="KW-0648">Protein biosynthesis</keyword>
<dbReference type="RefSeq" id="WP_250195647.1">
    <property type="nucleotide sequence ID" value="NZ_CP097635.1"/>
</dbReference>
<dbReference type="NCBIfam" id="TIGR03837">
    <property type="entry name" value="efp_Arg_rhamno"/>
    <property type="match status" value="1"/>
</dbReference>
<keyword evidence="8" id="KW-0251">Elongation factor</keyword>
<dbReference type="PIRSF" id="PIRSF015557">
    <property type="entry name" value="UCP015557"/>
    <property type="match status" value="1"/>
</dbReference>
<protein>
    <recommendedName>
        <fullName evidence="5">Protein-arginine rhamnosyltransferase</fullName>
    </recommendedName>
    <alternativeName>
        <fullName evidence="6">EF-P arginine rhamnosyltransferase</fullName>
    </alternativeName>
</protein>
<proteinExistence type="inferred from homology"/>
<keyword evidence="2" id="KW-0808">Transferase</keyword>
<dbReference type="InterPro" id="IPR016633">
    <property type="entry name" value="EarP"/>
</dbReference>
<evidence type="ECO:0000256" key="4">
    <source>
        <dbReference type="ARBA" id="ARBA00024346"/>
    </source>
</evidence>
<keyword evidence="1" id="KW-0328">Glycosyltransferase</keyword>
<dbReference type="Proteomes" id="UP001056201">
    <property type="component" value="Chromosome 1"/>
</dbReference>
<reference evidence="8" key="1">
    <citation type="submission" date="2022-05" db="EMBL/GenBank/DDBJ databases">
        <title>An RpoN-dependent PEP-CTERM gene is involved in floc formation of an Aquincola tertiaricarbonis strain.</title>
        <authorList>
            <person name="Qiu D."/>
            <person name="Xia M."/>
        </authorList>
    </citation>
    <scope>NUCLEOTIDE SEQUENCE</scope>
    <source>
        <strain evidence="8">RN12</strain>
    </source>
</reference>
<name>A0ABY4S1U6_AQUTE</name>
<dbReference type="GO" id="GO:0003746">
    <property type="term" value="F:translation elongation factor activity"/>
    <property type="evidence" value="ECO:0007669"/>
    <property type="project" value="UniProtKB-KW"/>
</dbReference>
<sequence>MTAPRPDPAIDVFCRVIDNYGDVGVSWRLATGLAARGARVRLFIDDAGPLQWMAPHGAAGVQVLPFDAPAEAQADVVVETFGCDPPPAYVQRMAERARPPVWINLEYLSAEAYVERSHGLPSPQRNGLMKWFFYPGFTPRTGGLLREPDLAAAQAAFDRDAWLAGLGLQRRPGERVVSLFAYAGAPFGELLRRLDDAPTLVLVCAGSSQAAALAQAPAALRQLRLHALPWLSQPDFDRLLWNCDLNFARGEDSIVRAMWAGAPFVWHIYPQHDDAHVAKLQALLQRMAAVDGTVAEPLQALWMAWNGLGPWPDAWPPAPAWRTASQAWRRALLPQPDLVTQLLQFCAAMAGRLE</sequence>
<evidence type="ECO:0000313" key="9">
    <source>
        <dbReference type="Proteomes" id="UP001056201"/>
    </source>
</evidence>
<dbReference type="EMBL" id="CP097635">
    <property type="protein sequence ID" value="URI07411.1"/>
    <property type="molecule type" value="Genomic_DNA"/>
</dbReference>
<dbReference type="Pfam" id="PF10093">
    <property type="entry name" value="EarP"/>
    <property type="match status" value="1"/>
</dbReference>